<gene>
    <name evidence="1" type="ORF">IPOD504_LOCUS5547</name>
</gene>
<dbReference type="EMBL" id="OW152829">
    <property type="protein sequence ID" value="CAH2046918.1"/>
    <property type="molecule type" value="Genomic_DNA"/>
</dbReference>
<sequence>MSCLGLSKQSKGVSYKVNKKKYVKRILNDAKEASIREETASQGNSTSQCACLTPDKSIHVNKAPDPFDLLLKSSPAHVESSKSFLMIPGRKYGNKSTKTKKCNNVIHENMDSDKENSKVEFGHISQNISDIKNHKLIIEQVDKNSLRYHDESINNVLKNMPILTNNHQNSQSNSIKRDMRLEIKNVKPTVLESSPLCSTPFQKKYRKTIQHLNMRMKFKTVGNVHHQRAFNLLLV</sequence>
<feature type="non-terminal residue" evidence="1">
    <location>
        <position position="235"/>
    </location>
</feature>
<evidence type="ECO:0000313" key="2">
    <source>
        <dbReference type="Proteomes" id="UP000837857"/>
    </source>
</evidence>
<organism evidence="1 2">
    <name type="scientific">Iphiclides podalirius</name>
    <name type="common">scarce swallowtail</name>
    <dbReference type="NCBI Taxonomy" id="110791"/>
    <lineage>
        <taxon>Eukaryota</taxon>
        <taxon>Metazoa</taxon>
        <taxon>Ecdysozoa</taxon>
        <taxon>Arthropoda</taxon>
        <taxon>Hexapoda</taxon>
        <taxon>Insecta</taxon>
        <taxon>Pterygota</taxon>
        <taxon>Neoptera</taxon>
        <taxon>Endopterygota</taxon>
        <taxon>Lepidoptera</taxon>
        <taxon>Glossata</taxon>
        <taxon>Ditrysia</taxon>
        <taxon>Papilionoidea</taxon>
        <taxon>Papilionidae</taxon>
        <taxon>Papilioninae</taxon>
        <taxon>Iphiclides</taxon>
    </lineage>
</organism>
<protein>
    <submittedName>
        <fullName evidence="1">Uncharacterized protein</fullName>
    </submittedName>
</protein>
<evidence type="ECO:0000313" key="1">
    <source>
        <dbReference type="EMBL" id="CAH2046918.1"/>
    </source>
</evidence>
<proteinExistence type="predicted"/>
<reference evidence="1" key="1">
    <citation type="submission" date="2022-03" db="EMBL/GenBank/DDBJ databases">
        <authorList>
            <person name="Martin H S."/>
        </authorList>
    </citation>
    <scope>NUCLEOTIDE SEQUENCE</scope>
</reference>
<keyword evidence="2" id="KW-1185">Reference proteome</keyword>
<dbReference type="Proteomes" id="UP000837857">
    <property type="component" value="Chromosome 17"/>
</dbReference>
<name>A0ABN8I213_9NEOP</name>
<accession>A0ABN8I213</accession>